<dbReference type="EMBL" id="UINC01086806">
    <property type="protein sequence ID" value="SVC35606.1"/>
    <property type="molecule type" value="Genomic_DNA"/>
</dbReference>
<accession>A0A382LG74</accession>
<name>A0A382LG74_9ZZZZ</name>
<protein>
    <submittedName>
        <fullName evidence="1">Uncharacterized protein</fullName>
    </submittedName>
</protein>
<reference evidence="1" key="1">
    <citation type="submission" date="2018-05" db="EMBL/GenBank/DDBJ databases">
        <authorList>
            <person name="Lanie J.A."/>
            <person name="Ng W.-L."/>
            <person name="Kazmierczak K.M."/>
            <person name="Andrzejewski T.M."/>
            <person name="Davidsen T.M."/>
            <person name="Wayne K.J."/>
            <person name="Tettelin H."/>
            <person name="Glass J.I."/>
            <person name="Rusch D."/>
            <person name="Podicherti R."/>
            <person name="Tsui H.-C.T."/>
            <person name="Winkler M.E."/>
        </authorList>
    </citation>
    <scope>NUCLEOTIDE SEQUENCE</scope>
</reference>
<dbReference type="AlphaFoldDB" id="A0A382LG74"/>
<gene>
    <name evidence="1" type="ORF">METZ01_LOCUS288460</name>
</gene>
<sequence length="42" mass="4720">MVAVTVNTNSKSFFKLCQLAVRQKSISHEPKNKKTLEIIVST</sequence>
<organism evidence="1">
    <name type="scientific">marine metagenome</name>
    <dbReference type="NCBI Taxonomy" id="408172"/>
    <lineage>
        <taxon>unclassified sequences</taxon>
        <taxon>metagenomes</taxon>
        <taxon>ecological metagenomes</taxon>
    </lineage>
</organism>
<proteinExistence type="predicted"/>
<evidence type="ECO:0000313" key="1">
    <source>
        <dbReference type="EMBL" id="SVC35606.1"/>
    </source>
</evidence>